<protein>
    <recommendedName>
        <fullName evidence="7">Outer membrane efflux protein</fullName>
    </recommendedName>
</protein>
<dbReference type="EMBL" id="FPHG01000049">
    <property type="protein sequence ID" value="SFV61916.1"/>
    <property type="molecule type" value="Genomic_DNA"/>
</dbReference>
<keyword evidence="3" id="KW-0812">Transmembrane</keyword>
<accession>A0A1W1C814</accession>
<dbReference type="GO" id="GO:0015288">
    <property type="term" value="F:porin activity"/>
    <property type="evidence" value="ECO:0007669"/>
    <property type="project" value="TreeGrafter"/>
</dbReference>
<keyword evidence="5" id="KW-0998">Cell outer membrane</keyword>
<gene>
    <name evidence="6" type="ORF">MNB_SV-9-1201</name>
</gene>
<keyword evidence="4" id="KW-0472">Membrane</keyword>
<evidence type="ECO:0000256" key="2">
    <source>
        <dbReference type="ARBA" id="ARBA00022452"/>
    </source>
</evidence>
<dbReference type="GO" id="GO:0015562">
    <property type="term" value="F:efflux transmembrane transporter activity"/>
    <property type="evidence" value="ECO:0007669"/>
    <property type="project" value="InterPro"/>
</dbReference>
<proteinExistence type="predicted"/>
<dbReference type="PANTHER" id="PTHR30026">
    <property type="entry name" value="OUTER MEMBRANE PROTEIN TOLC"/>
    <property type="match status" value="1"/>
</dbReference>
<evidence type="ECO:0000256" key="1">
    <source>
        <dbReference type="ARBA" id="ARBA00004442"/>
    </source>
</evidence>
<organism evidence="6">
    <name type="scientific">hydrothermal vent metagenome</name>
    <dbReference type="NCBI Taxonomy" id="652676"/>
    <lineage>
        <taxon>unclassified sequences</taxon>
        <taxon>metagenomes</taxon>
        <taxon>ecological metagenomes</taxon>
    </lineage>
</organism>
<name>A0A1W1C814_9ZZZZ</name>
<dbReference type="AlphaFoldDB" id="A0A1W1C814"/>
<evidence type="ECO:0000256" key="4">
    <source>
        <dbReference type="ARBA" id="ARBA00023136"/>
    </source>
</evidence>
<dbReference type="InterPro" id="IPR051906">
    <property type="entry name" value="TolC-like"/>
</dbReference>
<dbReference type="PANTHER" id="PTHR30026:SF20">
    <property type="entry name" value="OUTER MEMBRANE PROTEIN TOLC"/>
    <property type="match status" value="1"/>
</dbReference>
<evidence type="ECO:0000313" key="6">
    <source>
        <dbReference type="EMBL" id="SFV61916.1"/>
    </source>
</evidence>
<evidence type="ECO:0008006" key="7">
    <source>
        <dbReference type="Google" id="ProtNLM"/>
    </source>
</evidence>
<reference evidence="6" key="1">
    <citation type="submission" date="2016-10" db="EMBL/GenBank/DDBJ databases">
        <authorList>
            <person name="de Groot N.N."/>
        </authorList>
    </citation>
    <scope>NUCLEOTIDE SEQUENCE</scope>
</reference>
<dbReference type="GO" id="GO:0009279">
    <property type="term" value="C:cell outer membrane"/>
    <property type="evidence" value="ECO:0007669"/>
    <property type="project" value="UniProtKB-SubCell"/>
</dbReference>
<comment type="subcellular location">
    <subcellularLocation>
        <location evidence="1">Cell outer membrane</location>
    </subcellularLocation>
</comment>
<sequence length="374" mass="43363">MSPTKRDSFNYKDKINELESSKVEKSWINPLRLRYSKNYTEQFADDTISTNNYSIMIDQPIFKSGGIFWSLKYADTLMSANGLDIEIARRKMVGEAVNILFKIKQLEFKDKKMLLLIRNDEIDIKLKADSYEAGILDSSFLDQAIIKRNLDETSRLVLKMDMEKLLSSFASLSDKNPKSFTVPTLKLLNKDKYTKDNLELKSKKLRRDEKELLSKMIWSKYLPEVSLQGQYNGGDTNPLFQSPNINNRYFTYGVSVSMPININSIADVESGKVAFLEASNSEIDSRRSVDLEYDLILKSLDIIDRKIELDKKDEKLYKRLYRVTNNLAKAGEKTKYDVEIMKNSMDIKRLDQKIHQIDKQIQLLNMYIKVNSAI</sequence>
<keyword evidence="2" id="KW-1134">Transmembrane beta strand</keyword>
<dbReference type="SUPFAM" id="SSF56954">
    <property type="entry name" value="Outer membrane efflux proteins (OEP)"/>
    <property type="match status" value="1"/>
</dbReference>
<evidence type="ECO:0000256" key="3">
    <source>
        <dbReference type="ARBA" id="ARBA00022692"/>
    </source>
</evidence>
<evidence type="ECO:0000256" key="5">
    <source>
        <dbReference type="ARBA" id="ARBA00023237"/>
    </source>
</evidence>
<dbReference type="GO" id="GO:1990281">
    <property type="term" value="C:efflux pump complex"/>
    <property type="evidence" value="ECO:0007669"/>
    <property type="project" value="TreeGrafter"/>
</dbReference>
<dbReference type="Gene3D" id="1.20.1600.10">
    <property type="entry name" value="Outer membrane efflux proteins (OEP)"/>
    <property type="match status" value="1"/>
</dbReference>